<evidence type="ECO:0000256" key="3">
    <source>
        <dbReference type="SAM" id="MobiDB-lite"/>
    </source>
</evidence>
<dbReference type="Pfam" id="PF13385">
    <property type="entry name" value="Laminin_G_3"/>
    <property type="match status" value="3"/>
</dbReference>
<dbReference type="InterPro" id="IPR036116">
    <property type="entry name" value="FN3_sf"/>
</dbReference>
<feature type="transmembrane region" description="Helical" evidence="4">
    <location>
        <begin position="44"/>
        <end position="65"/>
    </location>
</feature>
<dbReference type="EMBL" id="LBQB01000007">
    <property type="protein sequence ID" value="KKP69365.1"/>
    <property type="molecule type" value="Genomic_DNA"/>
</dbReference>
<evidence type="ECO:0000259" key="5">
    <source>
        <dbReference type="PROSITE" id="PS50853"/>
    </source>
</evidence>
<dbReference type="InterPro" id="IPR013320">
    <property type="entry name" value="ConA-like_dom_sf"/>
</dbReference>
<dbReference type="Gene3D" id="2.60.40.10">
    <property type="entry name" value="Immunoglobulins"/>
    <property type="match status" value="4"/>
</dbReference>
<organism evidence="6 7">
    <name type="scientific">candidate division CPR3 bacterium GW2011_GWF2_35_18</name>
    <dbReference type="NCBI Taxonomy" id="1618350"/>
    <lineage>
        <taxon>Bacteria</taxon>
        <taxon>Bacteria division CPR3</taxon>
    </lineage>
</organism>
<dbReference type="STRING" id="1618350.UR67_C0007G0070"/>
<keyword evidence="4" id="KW-0812">Transmembrane</keyword>
<evidence type="ECO:0000256" key="1">
    <source>
        <dbReference type="ARBA" id="ARBA00022729"/>
    </source>
</evidence>
<dbReference type="CDD" id="cd00063">
    <property type="entry name" value="FN3"/>
    <property type="match status" value="5"/>
</dbReference>
<dbReference type="SUPFAM" id="SSF49265">
    <property type="entry name" value="Fibronectin type III"/>
    <property type="match status" value="4"/>
</dbReference>
<accession>A0A0G0E2E6</accession>
<feature type="domain" description="Fibronectin type-III" evidence="5">
    <location>
        <begin position="2529"/>
        <end position="2624"/>
    </location>
</feature>
<comment type="caution">
    <text evidence="6">The sequence shown here is derived from an EMBL/GenBank/DDBJ whole genome shotgun (WGS) entry which is preliminary data.</text>
</comment>
<feature type="domain" description="Fibronectin type-III" evidence="5">
    <location>
        <begin position="2725"/>
        <end position="2815"/>
    </location>
</feature>
<keyword evidence="2" id="KW-1015">Disulfide bond</keyword>
<dbReference type="SMART" id="SM00560">
    <property type="entry name" value="LamGL"/>
    <property type="match status" value="2"/>
</dbReference>
<keyword evidence="1" id="KW-0732">Signal</keyword>
<feature type="domain" description="Fibronectin type-III" evidence="5">
    <location>
        <begin position="2237"/>
        <end position="2339"/>
    </location>
</feature>
<dbReference type="SUPFAM" id="SSF49899">
    <property type="entry name" value="Concanavalin A-like lectins/glucanases"/>
    <property type="match status" value="3"/>
</dbReference>
<proteinExistence type="predicted"/>
<feature type="region of interest" description="Disordered" evidence="3">
    <location>
        <begin position="2418"/>
        <end position="2441"/>
    </location>
</feature>
<protein>
    <recommendedName>
        <fullName evidence="5">Fibronectin type-III domain-containing protein</fullName>
    </recommendedName>
</protein>
<dbReference type="Gene3D" id="2.60.120.560">
    <property type="entry name" value="Exo-inulinase, domain 1"/>
    <property type="match status" value="1"/>
</dbReference>
<dbReference type="InterPro" id="IPR006558">
    <property type="entry name" value="LamG-like"/>
</dbReference>
<dbReference type="Gene3D" id="2.60.40.380">
    <property type="entry name" value="Purple acid phosphatase-like, N-terminal"/>
    <property type="match status" value="1"/>
</dbReference>
<dbReference type="Gene3D" id="2.60.120.200">
    <property type="match status" value="3"/>
</dbReference>
<gene>
    <name evidence="6" type="ORF">UR67_C0007G0070</name>
</gene>
<dbReference type="GO" id="GO:0003993">
    <property type="term" value="F:acid phosphatase activity"/>
    <property type="evidence" value="ECO:0007669"/>
    <property type="project" value="InterPro"/>
</dbReference>
<keyword evidence="4" id="KW-0472">Membrane</keyword>
<dbReference type="InterPro" id="IPR013783">
    <property type="entry name" value="Ig-like_fold"/>
</dbReference>
<dbReference type="PROSITE" id="PS50853">
    <property type="entry name" value="FN3"/>
    <property type="match status" value="4"/>
</dbReference>
<reference evidence="6 7" key="1">
    <citation type="journal article" date="2015" name="Nature">
        <title>rRNA introns, odd ribosomes, and small enigmatic genomes across a large radiation of phyla.</title>
        <authorList>
            <person name="Brown C.T."/>
            <person name="Hug L.A."/>
            <person name="Thomas B.C."/>
            <person name="Sharon I."/>
            <person name="Castelle C.J."/>
            <person name="Singh A."/>
            <person name="Wilkins M.J."/>
            <person name="Williams K.H."/>
            <person name="Banfield J.F."/>
        </authorList>
    </citation>
    <scope>NUCLEOTIDE SEQUENCE [LARGE SCALE GENOMIC DNA]</scope>
</reference>
<dbReference type="SMART" id="SM00060">
    <property type="entry name" value="FN3"/>
    <property type="match status" value="8"/>
</dbReference>
<evidence type="ECO:0000313" key="6">
    <source>
        <dbReference type="EMBL" id="KKP69365.1"/>
    </source>
</evidence>
<dbReference type="GO" id="GO:0046872">
    <property type="term" value="F:metal ion binding"/>
    <property type="evidence" value="ECO:0007669"/>
    <property type="project" value="InterPro"/>
</dbReference>
<dbReference type="Proteomes" id="UP000034581">
    <property type="component" value="Unassembled WGS sequence"/>
</dbReference>
<name>A0A0G0E2E6_UNCC3</name>
<keyword evidence="4" id="KW-1133">Transmembrane helix</keyword>
<feature type="compositionally biased region" description="Polar residues" evidence="3">
    <location>
        <begin position="2423"/>
        <end position="2439"/>
    </location>
</feature>
<evidence type="ECO:0000256" key="4">
    <source>
        <dbReference type="SAM" id="Phobius"/>
    </source>
</evidence>
<evidence type="ECO:0000256" key="2">
    <source>
        <dbReference type="ARBA" id="ARBA00023157"/>
    </source>
</evidence>
<feature type="domain" description="Fibronectin type-III" evidence="5">
    <location>
        <begin position="2627"/>
        <end position="2723"/>
    </location>
</feature>
<dbReference type="InterPro" id="IPR003961">
    <property type="entry name" value="FN3_dom"/>
</dbReference>
<sequence>MKFKITEIYHNIDFSCPFSWKSTSFLGGKFPQLNSIKIRKKTAFLTWLFTILLFVISTTTAYRFFSHKLNPSILGLEETSFIMPTQRSFSDGYDNANTVNVVVGDTEVRLSAIEGWWNEDYVARRQATLQNISGNTLLVGSTVQLILNTKELYDAGRIQNDCDDLRVVFVATALANTRVEIPRSVTNCNTTASTITFPLQEQIVTSGSDANYEIYYGNSSATAPSFPREKYLSFDGGDLAYINNAFGFDYNHLTIEAWVYVSSLTRQTIIDLSGNSTGLIPQLEINVTGQVEVITPGIYQAVTGNGLITTGRWYHIAYTKNGTADEHAIYIDGVSQTLTSKLAVEYVSTNTMKVIGSRGGVSQFVTGKIDEVRLWNRALTASEITERMNRNVTTADAYWNNLMANWKLDDGTGQTVTDSSGNGFNGTLGVNSNSGTDDPSWVTGGTRAYSVGDKNATLVCPFSGSTTCVNEETPTSATGAIRYSGGKSALSFDGMNDYIDNSFSYSTSSAATVELWANINNLGVNGSQGGSASVIGAGWATGICGWWGSLVLRQDIGGITEFVNIGLLANEWAHYAVVYDGSQVRTYRNGTLVATEPASGVWSINADIAMAGWSARPRMLVDELRISDSVRYTSNFIPQTGSLISDVNTKLLYHFDENGDDPRNIGKVLDASGNGNHGTISGAKYISGLIGVNSSINDTGYLSTQSYASHQGVLLEEGTTNLITNPSFEHVTYNNNWFSPYFNYLTASATFTPNMAKRNSTGPFAAGPMVQGNRIDASGGDSLSIVPGTTISGRFYPNIDTNQGSIVFWITPEWNGNDGVTRALIQDFQLGTIGMWKSSAGMLSFSIGGSSVSNIDISNWVAGTTYNVIARWDTKNLISATNYVSVSVNDLHNFGSTSTITAPAINIIGIGTNGTSNSSSSIIEGFTIYRRPLFDGTYGIDVGNGDEIAQIYNSGTGKDPTLVTGSWDVVFALPTNASTGILSTGTGNAWSHPHSSNLLYTSTTNTGGFMMNGTYANDGWSNYGAYTDISALLTSEKIYAGGYKVTGNTSAALRYTLSTAQGNDYVIRAIAHSDGSCMPTIKVWNNNNGVLITSLAGTNTSTRTDPDVLLFTWEAPSGNTSEIIELYNDSSTGDTCYWHQVEVYTNLVSNPSLESGSGDPWLPTGWSNSGAEVGEVTQETTIVHSGLSAAKFTGDETSDGVYFNHSYSGGKFYAQGGWGKRESGDTFGFMYNQYTQPLQHLSEVNQTGPSHYITGDWSVYHRVVKNSSSYLGTYFGFMKWYNGSIVAYVDDTYVVSLTDVSLTVTPANQTNSTETTGLRVDGADTLTQPITGLSATNGVVKFKYTPRHSAGTMYSFGGVCYVVRFQADASNSFGIYWSDNSSLQIFSVDSDGTDYGVAWNAYGSIIAGTTYHMELRYSSTRMSLWVDGVERVVLDDPTNFTNVPNTAYWGSSSTGGQQADATFSSFVTSSISENTTIPYYKFGSKSVKLIGQDFQDEYAISIDPNSTATHTLSAYVYNGTSGSIGGTVDATVANLYFGSTIVTPSTYTDMGGGWWRLTYSTTTIDASLYYGVQVMAGKTIYVDGVQLEQLGFTTSYADGSFGTGYAWTGTTHDSTSTRTSAALSYPNTNINKNEGSISAWIKLNVSCSVHGNGGKFTILRVNGTDPTWTNMNLGLYYETVHGCYGRLDSNNTYSSSLLNSSGFTQDRWAHVVGTWSATGNMLKVYVNNVVGTSGNYVSGNDYTQSITIGYGSNNGDFVLSDLRVFDSALTASEITDLYYQGLLTHSQADVIGRYEDTGTYYSGQIDLTAVSDWSTGDDIALTQTLNDGSLAVSTCTKNFITDTCSEGDYLSLSGNEIQSDPHRFIFLKAVYTSSSGNYQSPSLTGVRFNYTPDNLAPTNPTDISAFYDDTKERVFVNDYWANSSRPYFTWPRSGEVGGASDSGEGPSGVDGYYVYFGENETADPEIAGTFVEDPVSGEVSFQLPPETALDQDGIYYLRIKTKDNAGSVSLAETLWTYHFDQSEPINPVVVSVNPVGYSSVNSFDFYWPSGSDLDSGVWGYCYKLGTADSESQYYNDQCLEVTSIANIPSYQNGENVFYIRAKDNAGNLNSSYAQVNYYYNASAPSAPLDIVITPADTIEDTNCSSLDNCFTVSFNEPATYLGTIAKYYYSVNEEPDAYNSTETTISETATRTIGPLPLATKQGINTFYIVAEDNIGNVNFDAYGSQTFEAQTSAPGIPTNVQITDSSNRETQKYQLTLTWEAPINIGSGIEHYNIYRSTDGINFSNIATTQSTGYLDTTLSNTVTYYYRITSEDNAQAESAYSSVVSDIPTGRYTTPPEILISPSVETHILSATISWTMERECQGYVQYRENQNDAYWEQGKGEEAVAHEVTVVGLKRDTLYYYRIRCEDEDNNVAYSEEDSFTTSDAPSAPTNLTVTPSSNNQNSFSFSWNAPSDIGVVISSYYYSINQEPNENNISEIEDTELPEGPYATQQGTNTFYVLAIDSAGNFNYDNYASVDFTANTIAPGIPTNVTIIDSSNRDLDDYALTVRFIAPALGEIDHYNIYRKNKREDYQQIAEVISLGYLDSGLDNEITYSYKITAEDNAGKESAYSTIVSRRPTGKYSTPPTIVIAPHVNTGSTTATITWETDRLSNSFVQIGTNEIYTRTQGQWDPVIKHEIVVRGLMPSTTYHYRIQSLDDPDLIDYETENSFSEDNTFTTGELPRIRDLEVTDIKYSSCIVSWITEVPSTSLIYLKSEGGQERIIEDMSVGGITVHTVRLDELIPASNYELRVSGIDEEGNTLIGEEHLFTTAVYPKVFNVELEQQKDKATGTVKVTWQTNVPTTGIIRYNKRNDSRIEEVSTAKLETNHELIISSLFDNTTYEIIVYGRDSLGSQTESNLFTFTTAIDSRPPMISNITIDTRIIGQGSKATAQLIIGWETDELASSQIEYDLGIGEGIGSKTVYSQKTKEDSNLVTTHLIIIPDLNPSQGYHFRILSEDGAGNLTISDNNIVVTDEPAENILELVLESLRRSFGWLFGE</sequence>
<evidence type="ECO:0000313" key="7">
    <source>
        <dbReference type="Proteomes" id="UP000034581"/>
    </source>
</evidence>